<evidence type="ECO:0000256" key="1">
    <source>
        <dbReference type="SAM" id="Coils"/>
    </source>
</evidence>
<evidence type="ECO:0000313" key="3">
    <source>
        <dbReference type="EMBL" id="CAI9108463.1"/>
    </source>
</evidence>
<dbReference type="Proteomes" id="UP001161247">
    <property type="component" value="Chromosome 6"/>
</dbReference>
<reference evidence="3" key="1">
    <citation type="submission" date="2023-03" db="EMBL/GenBank/DDBJ databases">
        <authorList>
            <person name="Julca I."/>
        </authorList>
    </citation>
    <scope>NUCLEOTIDE SEQUENCE</scope>
</reference>
<keyword evidence="1" id="KW-0175">Coiled coil</keyword>
<keyword evidence="4" id="KW-1185">Reference proteome</keyword>
<dbReference type="AlphaFoldDB" id="A0AAV1DP38"/>
<organism evidence="3 4">
    <name type="scientific">Oldenlandia corymbosa var. corymbosa</name>
    <dbReference type="NCBI Taxonomy" id="529605"/>
    <lineage>
        <taxon>Eukaryota</taxon>
        <taxon>Viridiplantae</taxon>
        <taxon>Streptophyta</taxon>
        <taxon>Embryophyta</taxon>
        <taxon>Tracheophyta</taxon>
        <taxon>Spermatophyta</taxon>
        <taxon>Magnoliopsida</taxon>
        <taxon>eudicotyledons</taxon>
        <taxon>Gunneridae</taxon>
        <taxon>Pentapetalae</taxon>
        <taxon>asterids</taxon>
        <taxon>lamiids</taxon>
        <taxon>Gentianales</taxon>
        <taxon>Rubiaceae</taxon>
        <taxon>Rubioideae</taxon>
        <taxon>Spermacoceae</taxon>
        <taxon>Hedyotis-Oldenlandia complex</taxon>
        <taxon>Oldenlandia</taxon>
    </lineage>
</organism>
<gene>
    <name evidence="3" type="ORF">OLC1_LOCUS16548</name>
</gene>
<evidence type="ECO:0000256" key="2">
    <source>
        <dbReference type="SAM" id="MobiDB-lite"/>
    </source>
</evidence>
<sequence length="149" mass="16893">MTQTKIQREMEDLQLQSDDLRMQVKKMNIKLANFENQMEAKLDADLENFSNEAVPERESKDEFLVTRSKEKGAFLVRSSLEDRSLVINSQGGTSGSQSVFWEKAFEMNSKINWIPTAISATIPSQPKIKLPSISSQKPGDWLRDEPSGL</sequence>
<feature type="coiled-coil region" evidence="1">
    <location>
        <begin position="3"/>
        <end position="44"/>
    </location>
</feature>
<name>A0AAV1DP38_OLDCO</name>
<proteinExistence type="predicted"/>
<feature type="compositionally biased region" description="Basic and acidic residues" evidence="2">
    <location>
        <begin position="140"/>
        <end position="149"/>
    </location>
</feature>
<accession>A0AAV1DP38</accession>
<feature type="region of interest" description="Disordered" evidence="2">
    <location>
        <begin position="128"/>
        <end position="149"/>
    </location>
</feature>
<protein>
    <submittedName>
        <fullName evidence="3">OLC1v1008052C1</fullName>
    </submittedName>
</protein>
<evidence type="ECO:0000313" key="4">
    <source>
        <dbReference type="Proteomes" id="UP001161247"/>
    </source>
</evidence>
<dbReference type="EMBL" id="OX459123">
    <property type="protein sequence ID" value="CAI9108463.1"/>
    <property type="molecule type" value="Genomic_DNA"/>
</dbReference>